<dbReference type="Proteomes" id="UP001141806">
    <property type="component" value="Unassembled WGS sequence"/>
</dbReference>
<protein>
    <submittedName>
        <fullName evidence="1">Uncharacterized protein</fullName>
    </submittedName>
</protein>
<dbReference type="AlphaFoldDB" id="A0A9Q0GN66"/>
<sequence>MTLLTVSFDHFEPLQPRISPLLHLHLHLRLLCFGFHLHLRTAFAETFFLATRSHRIAFQEESSAPLQEKNSIIKWTFHPFIFQSKRIHTVLLWCRVLTFLVASQFLRIMTFYCWQVHFIF</sequence>
<organism evidence="1 2">
    <name type="scientific">Protea cynaroides</name>
    <dbReference type="NCBI Taxonomy" id="273540"/>
    <lineage>
        <taxon>Eukaryota</taxon>
        <taxon>Viridiplantae</taxon>
        <taxon>Streptophyta</taxon>
        <taxon>Embryophyta</taxon>
        <taxon>Tracheophyta</taxon>
        <taxon>Spermatophyta</taxon>
        <taxon>Magnoliopsida</taxon>
        <taxon>Proteales</taxon>
        <taxon>Proteaceae</taxon>
        <taxon>Protea</taxon>
    </lineage>
</organism>
<evidence type="ECO:0000313" key="1">
    <source>
        <dbReference type="EMBL" id="KAJ4942632.1"/>
    </source>
</evidence>
<gene>
    <name evidence="1" type="ORF">NE237_016340</name>
</gene>
<dbReference type="EMBL" id="JAMYWD010001610">
    <property type="protein sequence ID" value="KAJ4942632.1"/>
    <property type="molecule type" value="Genomic_DNA"/>
</dbReference>
<evidence type="ECO:0000313" key="2">
    <source>
        <dbReference type="Proteomes" id="UP001141806"/>
    </source>
</evidence>
<proteinExistence type="predicted"/>
<comment type="caution">
    <text evidence="1">The sequence shown here is derived from an EMBL/GenBank/DDBJ whole genome shotgun (WGS) entry which is preliminary data.</text>
</comment>
<reference evidence="1" key="1">
    <citation type="journal article" date="2023" name="Plant J.">
        <title>The genome of the king protea, Protea cynaroides.</title>
        <authorList>
            <person name="Chang J."/>
            <person name="Duong T.A."/>
            <person name="Schoeman C."/>
            <person name="Ma X."/>
            <person name="Roodt D."/>
            <person name="Barker N."/>
            <person name="Li Z."/>
            <person name="Van de Peer Y."/>
            <person name="Mizrachi E."/>
        </authorList>
    </citation>
    <scope>NUCLEOTIDE SEQUENCE</scope>
    <source>
        <tissue evidence="1">Young leaves</tissue>
    </source>
</reference>
<name>A0A9Q0GN66_9MAGN</name>
<keyword evidence="2" id="KW-1185">Reference proteome</keyword>
<dbReference type="OrthoDB" id="10449756at2759"/>
<accession>A0A9Q0GN66</accession>